<gene>
    <name evidence="2" type="ORF">HO173_005064</name>
</gene>
<dbReference type="RefSeq" id="XP_037166106.1">
    <property type="nucleotide sequence ID" value="XM_037306982.1"/>
</dbReference>
<feature type="region of interest" description="Disordered" evidence="1">
    <location>
        <begin position="32"/>
        <end position="73"/>
    </location>
</feature>
<dbReference type="GeneID" id="59286728"/>
<comment type="caution">
    <text evidence="2">The sequence shown here is derived from an EMBL/GenBank/DDBJ whole genome shotgun (WGS) entry which is preliminary data.</text>
</comment>
<reference evidence="2 3" key="1">
    <citation type="journal article" date="2020" name="Genomics">
        <title>Complete, high-quality genomes from long-read metagenomic sequencing of two wolf lichen thalli reveals enigmatic genome architecture.</title>
        <authorList>
            <person name="McKenzie S.K."/>
            <person name="Walston R.F."/>
            <person name="Allen J.L."/>
        </authorList>
    </citation>
    <scope>NUCLEOTIDE SEQUENCE [LARGE SCALE GENOMIC DNA]</scope>
    <source>
        <strain evidence="2">WasteWater2</strain>
    </source>
</reference>
<evidence type="ECO:0000256" key="1">
    <source>
        <dbReference type="SAM" id="MobiDB-lite"/>
    </source>
</evidence>
<sequence>MRHGYRPSTTDGIIIVIVIAITDRRTLQVIEQPAEQQSLGGRAAREGQGSDEGEVNEDVGAEAPAGERAAEPVQEAEMMEFDEDMFNLDIGNLDDMDAFLASLEGGSF</sequence>
<dbReference type="Proteomes" id="UP000578531">
    <property type="component" value="Unassembled WGS sequence"/>
</dbReference>
<evidence type="ECO:0000313" key="3">
    <source>
        <dbReference type="Proteomes" id="UP000578531"/>
    </source>
</evidence>
<keyword evidence="3" id="KW-1185">Reference proteome</keyword>
<accession>A0A8H6FXZ1</accession>
<proteinExistence type="predicted"/>
<feature type="compositionally biased region" description="Acidic residues" evidence="1">
    <location>
        <begin position="49"/>
        <end position="60"/>
    </location>
</feature>
<name>A0A8H6FXZ1_9LECA</name>
<dbReference type="EMBL" id="JACCJC010000017">
    <property type="protein sequence ID" value="KAF6236773.1"/>
    <property type="molecule type" value="Genomic_DNA"/>
</dbReference>
<protein>
    <submittedName>
        <fullName evidence="2">Uncharacterized protein</fullName>
    </submittedName>
</protein>
<evidence type="ECO:0000313" key="2">
    <source>
        <dbReference type="EMBL" id="KAF6236773.1"/>
    </source>
</evidence>
<dbReference type="AlphaFoldDB" id="A0A8H6FXZ1"/>
<organism evidence="2 3">
    <name type="scientific">Letharia columbiana</name>
    <dbReference type="NCBI Taxonomy" id="112416"/>
    <lineage>
        <taxon>Eukaryota</taxon>
        <taxon>Fungi</taxon>
        <taxon>Dikarya</taxon>
        <taxon>Ascomycota</taxon>
        <taxon>Pezizomycotina</taxon>
        <taxon>Lecanoromycetes</taxon>
        <taxon>OSLEUM clade</taxon>
        <taxon>Lecanoromycetidae</taxon>
        <taxon>Lecanorales</taxon>
        <taxon>Lecanorineae</taxon>
        <taxon>Parmeliaceae</taxon>
        <taxon>Letharia</taxon>
    </lineage>
</organism>